<dbReference type="RefSeq" id="XP_064769524.1">
    <property type="nucleotide sequence ID" value="XM_064914618.1"/>
</dbReference>
<feature type="transmembrane region" description="Helical" evidence="6">
    <location>
        <begin position="332"/>
        <end position="352"/>
    </location>
</feature>
<feature type="transmembrane region" description="Helical" evidence="6">
    <location>
        <begin position="46"/>
        <end position="65"/>
    </location>
</feature>
<dbReference type="InterPro" id="IPR050360">
    <property type="entry name" value="MFS_Sugar_Transporters"/>
</dbReference>
<evidence type="ECO:0000313" key="8">
    <source>
        <dbReference type="Proteomes" id="UP001498771"/>
    </source>
</evidence>
<keyword evidence="5 6" id="KW-0472">Membrane</keyword>
<accession>A0ABR1F9H7</accession>
<dbReference type="Pfam" id="PF00083">
    <property type="entry name" value="Sugar_tr"/>
    <property type="match status" value="1"/>
</dbReference>
<gene>
    <name evidence="7" type="ORF">BZA70DRAFT_298682</name>
</gene>
<sequence length="428" mass="47731">MESEQTTQISEARRKNARIVGDELAALLPDEETPWYRQSHLLRLNLYLLVCMSYSAATGYDGALMNGLQSLEDWQEFMNYPTGGWLGFVNAINSIAGLLGLSAIGYLTERFGRKMPMLISTFFISLGAGIGAGSVNVAMFIIGRFFIGLGASFTMVLIHTLRIPDSPRWLISKGRYAEARVVLTKYHAGGDANSLLHARKPAPLFITITLGIFGQWNGAGVVSYYLSIVLRSVGITSVTKQTLINGFLQLWNLICAVLSAILTPVPHVWRRHAVFVRHDHVSLSGSFANTGNNAIGLSMIPFLFIYYGFYDIAYTPLLYAYPAEIWNYLNRARGLVVVQVASYLALIFNLFVNSIALGKIGWKYYFVFLAILVCLILTTYLAYPETRGHTLEEIAQVEQQVGEIMAKMREKGLHVELVEETENKPEKD</sequence>
<feature type="transmembrane region" description="Helical" evidence="6">
    <location>
        <begin position="115"/>
        <end position="135"/>
    </location>
</feature>
<feature type="transmembrane region" description="Helical" evidence="6">
    <location>
        <begin position="204"/>
        <end position="226"/>
    </location>
</feature>
<keyword evidence="4 6" id="KW-1133">Transmembrane helix</keyword>
<keyword evidence="8" id="KW-1185">Reference proteome</keyword>
<dbReference type="Proteomes" id="UP001498771">
    <property type="component" value="Unassembled WGS sequence"/>
</dbReference>
<name>A0ABR1F9H7_9ASCO</name>
<protein>
    <submittedName>
        <fullName evidence="7">Major facilitator superfamily domain-containing protein</fullName>
    </submittedName>
</protein>
<evidence type="ECO:0000313" key="7">
    <source>
        <dbReference type="EMBL" id="KAK7206491.1"/>
    </source>
</evidence>
<dbReference type="PANTHER" id="PTHR48022">
    <property type="entry name" value="PLASTIDIC GLUCOSE TRANSPORTER 4"/>
    <property type="match status" value="1"/>
</dbReference>
<comment type="caution">
    <text evidence="7">The sequence shown here is derived from an EMBL/GenBank/DDBJ whole genome shotgun (WGS) entry which is preliminary data.</text>
</comment>
<dbReference type="InterPro" id="IPR005828">
    <property type="entry name" value="MFS_sugar_transport-like"/>
</dbReference>
<reference evidence="7 8" key="1">
    <citation type="submission" date="2024-03" db="EMBL/GenBank/DDBJ databases">
        <title>Genome-scale model development and genomic sequencing of the oleaginous clade Lipomyces.</title>
        <authorList>
            <consortium name="Lawrence Berkeley National Laboratory"/>
            <person name="Czajka J.J."/>
            <person name="Han Y."/>
            <person name="Kim J."/>
            <person name="Mondo S.J."/>
            <person name="Hofstad B.A."/>
            <person name="Robles A."/>
            <person name="Haridas S."/>
            <person name="Riley R."/>
            <person name="LaButti K."/>
            <person name="Pangilinan J."/>
            <person name="Andreopoulos W."/>
            <person name="Lipzen A."/>
            <person name="Yan J."/>
            <person name="Wang M."/>
            <person name="Ng V."/>
            <person name="Grigoriev I.V."/>
            <person name="Spatafora J.W."/>
            <person name="Magnuson J.K."/>
            <person name="Baker S.E."/>
            <person name="Pomraning K.R."/>
        </authorList>
    </citation>
    <scope>NUCLEOTIDE SEQUENCE [LARGE SCALE GENOMIC DNA]</scope>
    <source>
        <strain evidence="7 8">Phaff 52-87</strain>
    </source>
</reference>
<dbReference type="GeneID" id="90040130"/>
<feature type="transmembrane region" description="Helical" evidence="6">
    <location>
        <begin position="246"/>
        <end position="269"/>
    </location>
</feature>
<evidence type="ECO:0000256" key="3">
    <source>
        <dbReference type="ARBA" id="ARBA00022692"/>
    </source>
</evidence>
<evidence type="ECO:0000256" key="4">
    <source>
        <dbReference type="ARBA" id="ARBA00022989"/>
    </source>
</evidence>
<dbReference type="Gene3D" id="1.20.1250.20">
    <property type="entry name" value="MFS general substrate transporter like domains"/>
    <property type="match status" value="2"/>
</dbReference>
<keyword evidence="3 6" id="KW-0812">Transmembrane</keyword>
<feature type="transmembrane region" description="Helical" evidence="6">
    <location>
        <begin position="364"/>
        <end position="383"/>
    </location>
</feature>
<evidence type="ECO:0000256" key="6">
    <source>
        <dbReference type="SAM" id="Phobius"/>
    </source>
</evidence>
<dbReference type="EMBL" id="JBBJBU010000002">
    <property type="protein sequence ID" value="KAK7206491.1"/>
    <property type="molecule type" value="Genomic_DNA"/>
</dbReference>
<dbReference type="PANTHER" id="PTHR48022:SF3">
    <property type="entry name" value="HEXOSE TRANSPORTER PROTEIN (AFU_ORTHOLOGUE AFUA_8G04480)-RELATED"/>
    <property type="match status" value="1"/>
</dbReference>
<dbReference type="InterPro" id="IPR036259">
    <property type="entry name" value="MFS_trans_sf"/>
</dbReference>
<feature type="transmembrane region" description="Helical" evidence="6">
    <location>
        <begin position="85"/>
        <end position="108"/>
    </location>
</feature>
<evidence type="ECO:0000256" key="5">
    <source>
        <dbReference type="ARBA" id="ARBA00023136"/>
    </source>
</evidence>
<dbReference type="SUPFAM" id="SSF103473">
    <property type="entry name" value="MFS general substrate transporter"/>
    <property type="match status" value="1"/>
</dbReference>
<comment type="subcellular location">
    <subcellularLocation>
        <location evidence="1">Membrane</location>
        <topology evidence="1">Multi-pass membrane protein</topology>
    </subcellularLocation>
</comment>
<evidence type="ECO:0000256" key="1">
    <source>
        <dbReference type="ARBA" id="ARBA00004141"/>
    </source>
</evidence>
<dbReference type="Gene3D" id="1.10.286.90">
    <property type="entry name" value="MFS transporter, transmembrane helix TM10b"/>
    <property type="match status" value="1"/>
</dbReference>
<keyword evidence="2" id="KW-0813">Transport</keyword>
<evidence type="ECO:0000256" key="2">
    <source>
        <dbReference type="ARBA" id="ARBA00022448"/>
    </source>
</evidence>
<proteinExistence type="predicted"/>
<organism evidence="7 8">
    <name type="scientific">Myxozyma melibiosi</name>
    <dbReference type="NCBI Taxonomy" id="54550"/>
    <lineage>
        <taxon>Eukaryota</taxon>
        <taxon>Fungi</taxon>
        <taxon>Dikarya</taxon>
        <taxon>Ascomycota</taxon>
        <taxon>Saccharomycotina</taxon>
        <taxon>Lipomycetes</taxon>
        <taxon>Lipomycetales</taxon>
        <taxon>Lipomycetaceae</taxon>
        <taxon>Myxozyma</taxon>
    </lineage>
</organism>